<feature type="domain" description="EXS" evidence="6">
    <location>
        <begin position="80"/>
        <end position="261"/>
    </location>
</feature>
<dbReference type="AlphaFoldDB" id="A0A803R9T6"/>
<proteinExistence type="predicted"/>
<dbReference type="PANTHER" id="PTHR48477:SF1">
    <property type="entry name" value="PHOSPHATE TRANSPORTER PHO1"/>
    <property type="match status" value="1"/>
</dbReference>
<dbReference type="Pfam" id="PF03124">
    <property type="entry name" value="EXS"/>
    <property type="match status" value="2"/>
</dbReference>
<evidence type="ECO:0000259" key="6">
    <source>
        <dbReference type="PROSITE" id="PS51380"/>
    </source>
</evidence>
<accession>A0A803R9T6</accession>
<protein>
    <recommendedName>
        <fullName evidence="6">EXS domain-containing protein</fullName>
    </recommendedName>
</protein>
<dbReference type="OMA" id="GIIYMKT"/>
<keyword evidence="2 5" id="KW-0812">Transmembrane</keyword>
<evidence type="ECO:0000313" key="8">
    <source>
        <dbReference type="Proteomes" id="UP000596661"/>
    </source>
</evidence>
<evidence type="ECO:0000256" key="5">
    <source>
        <dbReference type="SAM" id="Phobius"/>
    </source>
</evidence>
<dbReference type="PROSITE" id="PS51380">
    <property type="entry name" value="EXS"/>
    <property type="match status" value="1"/>
</dbReference>
<organism evidence="7 8">
    <name type="scientific">Cannabis sativa</name>
    <name type="common">Hemp</name>
    <name type="synonym">Marijuana</name>
    <dbReference type="NCBI Taxonomy" id="3483"/>
    <lineage>
        <taxon>Eukaryota</taxon>
        <taxon>Viridiplantae</taxon>
        <taxon>Streptophyta</taxon>
        <taxon>Embryophyta</taxon>
        <taxon>Tracheophyta</taxon>
        <taxon>Spermatophyta</taxon>
        <taxon>Magnoliopsida</taxon>
        <taxon>eudicotyledons</taxon>
        <taxon>Gunneridae</taxon>
        <taxon>Pentapetalae</taxon>
        <taxon>rosids</taxon>
        <taxon>fabids</taxon>
        <taxon>Rosales</taxon>
        <taxon>Cannabaceae</taxon>
        <taxon>Cannabis</taxon>
    </lineage>
</organism>
<keyword evidence="8" id="KW-1185">Reference proteome</keyword>
<evidence type="ECO:0000256" key="3">
    <source>
        <dbReference type="ARBA" id="ARBA00022989"/>
    </source>
</evidence>
<keyword evidence="3 5" id="KW-1133">Transmembrane helix</keyword>
<dbReference type="EMBL" id="UZAU01000806">
    <property type="status" value="NOT_ANNOTATED_CDS"/>
    <property type="molecule type" value="Genomic_DNA"/>
</dbReference>
<evidence type="ECO:0000256" key="2">
    <source>
        <dbReference type="ARBA" id="ARBA00022692"/>
    </source>
</evidence>
<dbReference type="GO" id="GO:0016036">
    <property type="term" value="P:cellular response to phosphate starvation"/>
    <property type="evidence" value="ECO:0007669"/>
    <property type="project" value="InterPro"/>
</dbReference>
<evidence type="ECO:0000256" key="1">
    <source>
        <dbReference type="ARBA" id="ARBA00004141"/>
    </source>
</evidence>
<comment type="subcellular location">
    <subcellularLocation>
        <location evidence="1">Membrane</location>
        <topology evidence="1">Multi-pass membrane protein</topology>
    </subcellularLocation>
</comment>
<evidence type="ECO:0000256" key="4">
    <source>
        <dbReference type="ARBA" id="ARBA00023136"/>
    </source>
</evidence>
<sequence>MMERVLGPIPQHMLKRVERPAEKYVRKGLLTGCFVSLFSVYAILAHISGIFSPTKGIIYMKTVYPVFSVFALLSLHLFMYGCNLFMWKKTRINYNFIFEFFPTTALKYRDAFLICTTFMTAVVAAMVLHIILRASGFSPSQVDAIPGLLLMVFIVFLVSPFDIFYRPTRYCFIRVIRNIICSPFYKVLMVDFFMADQLTSQGLNVVLRVTWVETVMGFRIGVVESRLVDFLLASLEVIRRGHWNFYRIENEHLCFKTNSVL</sequence>
<keyword evidence="4 5" id="KW-0472">Membrane</keyword>
<feature type="transmembrane region" description="Helical" evidence="5">
    <location>
        <begin position="111"/>
        <end position="132"/>
    </location>
</feature>
<evidence type="ECO:0000313" key="7">
    <source>
        <dbReference type="EnsemblPlants" id="cds.novel_model_6818_5bd9a17a"/>
    </source>
</evidence>
<feature type="transmembrane region" description="Helical" evidence="5">
    <location>
        <begin position="144"/>
        <end position="165"/>
    </location>
</feature>
<dbReference type="InterPro" id="IPR052486">
    <property type="entry name" value="PHO1"/>
</dbReference>
<dbReference type="InterPro" id="IPR004342">
    <property type="entry name" value="EXS_C"/>
</dbReference>
<dbReference type="PANTHER" id="PTHR48477">
    <property type="entry name" value="PHOSPHATE TRANSPORTER PHO1"/>
    <property type="match status" value="1"/>
</dbReference>
<reference evidence="7" key="1">
    <citation type="submission" date="2021-03" db="UniProtKB">
        <authorList>
            <consortium name="EnsemblPlants"/>
        </authorList>
    </citation>
    <scope>IDENTIFICATION</scope>
</reference>
<feature type="transmembrane region" description="Helical" evidence="5">
    <location>
        <begin position="63"/>
        <end position="86"/>
    </location>
</feature>
<dbReference type="GO" id="GO:0016020">
    <property type="term" value="C:membrane"/>
    <property type="evidence" value="ECO:0007669"/>
    <property type="project" value="UniProtKB-SubCell"/>
</dbReference>
<dbReference type="Proteomes" id="UP000596661">
    <property type="component" value="Unassembled WGS sequence"/>
</dbReference>
<feature type="transmembrane region" description="Helical" evidence="5">
    <location>
        <begin position="29"/>
        <end position="51"/>
    </location>
</feature>
<dbReference type="EnsemblPlants" id="novel_model_6818_5bd9a17a">
    <property type="protein sequence ID" value="cds.novel_model_6818_5bd9a17a"/>
    <property type="gene ID" value="novel_gene_3599_5bd9a17a"/>
</dbReference>
<name>A0A803R9T6_CANSA</name>
<dbReference type="Gramene" id="novel_model_6818_5bd9a17a">
    <property type="protein sequence ID" value="cds.novel_model_6818_5bd9a17a"/>
    <property type="gene ID" value="novel_gene_3599_5bd9a17a"/>
</dbReference>